<organism evidence="9 10">
    <name type="scientific">Oceanipulchritudo coccoides</name>
    <dbReference type="NCBI Taxonomy" id="2706888"/>
    <lineage>
        <taxon>Bacteria</taxon>
        <taxon>Pseudomonadati</taxon>
        <taxon>Verrucomicrobiota</taxon>
        <taxon>Opitutia</taxon>
        <taxon>Puniceicoccales</taxon>
        <taxon>Oceanipulchritudinaceae</taxon>
        <taxon>Oceanipulchritudo</taxon>
    </lineage>
</organism>
<dbReference type="EMBL" id="JAAGNX010000001">
    <property type="protein sequence ID" value="NDV61292.1"/>
    <property type="molecule type" value="Genomic_DNA"/>
</dbReference>
<keyword evidence="3" id="KW-1003">Cell membrane</keyword>
<evidence type="ECO:0000256" key="5">
    <source>
        <dbReference type="ARBA" id="ARBA00022989"/>
    </source>
</evidence>
<feature type="transmembrane region" description="Helical" evidence="8">
    <location>
        <begin position="21"/>
        <end position="40"/>
    </location>
</feature>
<evidence type="ECO:0000256" key="7">
    <source>
        <dbReference type="RuleBase" id="RU003879"/>
    </source>
</evidence>
<dbReference type="GO" id="GO:0005886">
    <property type="term" value="C:plasma membrane"/>
    <property type="evidence" value="ECO:0007669"/>
    <property type="project" value="UniProtKB-SubCell"/>
</dbReference>
<evidence type="ECO:0000256" key="4">
    <source>
        <dbReference type="ARBA" id="ARBA00022692"/>
    </source>
</evidence>
<dbReference type="RefSeq" id="WP_163962091.1">
    <property type="nucleotide sequence ID" value="NZ_JAAGNX010000001.1"/>
</dbReference>
<protein>
    <submittedName>
        <fullName evidence="9">Biopolymer transporter ExbD</fullName>
    </submittedName>
</protein>
<dbReference type="GO" id="GO:0022857">
    <property type="term" value="F:transmembrane transporter activity"/>
    <property type="evidence" value="ECO:0007669"/>
    <property type="project" value="InterPro"/>
</dbReference>
<comment type="similarity">
    <text evidence="2 7">Belongs to the ExbD/TolR family.</text>
</comment>
<evidence type="ECO:0000256" key="1">
    <source>
        <dbReference type="ARBA" id="ARBA00004162"/>
    </source>
</evidence>
<evidence type="ECO:0000256" key="2">
    <source>
        <dbReference type="ARBA" id="ARBA00005811"/>
    </source>
</evidence>
<dbReference type="Proteomes" id="UP000478417">
    <property type="component" value="Unassembled WGS sequence"/>
</dbReference>
<name>A0A6B2LYQ4_9BACT</name>
<sequence>MSKRGSILSDEAEMSDINISPMIDMVFILLIFFIVTTVFVQEPGVEVQREFAMSALDLEKNSILIAITDDGEVVYGGSTIGIVGVRGVVKRLTADNESMPVILQVDRAAPAGTVIRVIDEAKLANPPSVVSISTEGQ</sequence>
<evidence type="ECO:0000256" key="8">
    <source>
        <dbReference type="SAM" id="Phobius"/>
    </source>
</evidence>
<evidence type="ECO:0000256" key="3">
    <source>
        <dbReference type="ARBA" id="ARBA00022475"/>
    </source>
</evidence>
<dbReference type="GO" id="GO:0015031">
    <property type="term" value="P:protein transport"/>
    <property type="evidence" value="ECO:0007669"/>
    <property type="project" value="UniProtKB-KW"/>
</dbReference>
<comment type="subcellular location">
    <subcellularLocation>
        <location evidence="1">Cell membrane</location>
        <topology evidence="1">Single-pass membrane protein</topology>
    </subcellularLocation>
    <subcellularLocation>
        <location evidence="7">Cell membrane</location>
        <topology evidence="7">Single-pass type II membrane protein</topology>
    </subcellularLocation>
</comment>
<dbReference type="InterPro" id="IPR003400">
    <property type="entry name" value="ExbD"/>
</dbReference>
<dbReference type="PANTHER" id="PTHR30558">
    <property type="entry name" value="EXBD MEMBRANE COMPONENT OF PMF-DRIVEN MACROMOLECULE IMPORT SYSTEM"/>
    <property type="match status" value="1"/>
</dbReference>
<keyword evidence="7" id="KW-0653">Protein transport</keyword>
<keyword evidence="6 8" id="KW-0472">Membrane</keyword>
<keyword evidence="5 8" id="KW-1133">Transmembrane helix</keyword>
<dbReference type="Pfam" id="PF02472">
    <property type="entry name" value="ExbD"/>
    <property type="match status" value="1"/>
</dbReference>
<evidence type="ECO:0000313" key="10">
    <source>
        <dbReference type="Proteomes" id="UP000478417"/>
    </source>
</evidence>
<evidence type="ECO:0000313" key="9">
    <source>
        <dbReference type="EMBL" id="NDV61292.1"/>
    </source>
</evidence>
<dbReference type="Gene3D" id="3.30.420.270">
    <property type="match status" value="1"/>
</dbReference>
<proteinExistence type="inferred from homology"/>
<comment type="caution">
    <text evidence="9">The sequence shown here is derived from an EMBL/GenBank/DDBJ whole genome shotgun (WGS) entry which is preliminary data.</text>
</comment>
<reference evidence="9 10" key="1">
    <citation type="submission" date="2020-02" db="EMBL/GenBank/DDBJ databases">
        <title>Albibacoteraceae fam. nov., the first described family within the subdivision 4 Verrucomicrobia.</title>
        <authorList>
            <person name="Xi F."/>
        </authorList>
    </citation>
    <scope>NUCLEOTIDE SEQUENCE [LARGE SCALE GENOMIC DNA]</scope>
    <source>
        <strain evidence="9 10">CK1056</strain>
    </source>
</reference>
<evidence type="ECO:0000256" key="6">
    <source>
        <dbReference type="ARBA" id="ARBA00023136"/>
    </source>
</evidence>
<dbReference type="AlphaFoldDB" id="A0A6B2LYQ4"/>
<keyword evidence="7" id="KW-0813">Transport</keyword>
<accession>A0A6B2LYQ4</accession>
<keyword evidence="4 7" id="KW-0812">Transmembrane</keyword>
<gene>
    <name evidence="9" type="ORF">G0Q06_02375</name>
</gene>
<keyword evidence="10" id="KW-1185">Reference proteome</keyword>
<dbReference type="PANTHER" id="PTHR30558:SF13">
    <property type="entry name" value="BIOPOLYMER TRANSPORT PROTEIN EXBD2"/>
    <property type="match status" value="1"/>
</dbReference>